<evidence type="ECO:0000313" key="7">
    <source>
        <dbReference type="Proteomes" id="UP001465976"/>
    </source>
</evidence>
<evidence type="ECO:0000256" key="2">
    <source>
        <dbReference type="ARBA" id="ARBA00022692"/>
    </source>
</evidence>
<organism evidence="6 7">
    <name type="scientific">Marasmius crinis-equi</name>
    <dbReference type="NCBI Taxonomy" id="585013"/>
    <lineage>
        <taxon>Eukaryota</taxon>
        <taxon>Fungi</taxon>
        <taxon>Dikarya</taxon>
        <taxon>Basidiomycota</taxon>
        <taxon>Agaricomycotina</taxon>
        <taxon>Agaricomycetes</taxon>
        <taxon>Agaricomycetidae</taxon>
        <taxon>Agaricales</taxon>
        <taxon>Marasmiineae</taxon>
        <taxon>Marasmiaceae</taxon>
        <taxon>Marasmius</taxon>
    </lineage>
</organism>
<evidence type="ECO:0000256" key="4">
    <source>
        <dbReference type="ARBA" id="ARBA00023136"/>
    </source>
</evidence>
<evidence type="ECO:0000256" key="5">
    <source>
        <dbReference type="SAM" id="Phobius"/>
    </source>
</evidence>
<evidence type="ECO:0000256" key="1">
    <source>
        <dbReference type="ARBA" id="ARBA00004141"/>
    </source>
</evidence>
<dbReference type="Pfam" id="PF00335">
    <property type="entry name" value="Tetraspanin"/>
    <property type="match status" value="1"/>
</dbReference>
<keyword evidence="2 5" id="KW-0812">Transmembrane</keyword>
<feature type="transmembrane region" description="Helical" evidence="5">
    <location>
        <begin position="108"/>
        <end position="136"/>
    </location>
</feature>
<evidence type="ECO:0000313" key="6">
    <source>
        <dbReference type="EMBL" id="KAL0575717.1"/>
    </source>
</evidence>
<evidence type="ECO:0000256" key="3">
    <source>
        <dbReference type="ARBA" id="ARBA00022989"/>
    </source>
</evidence>
<name>A0ABR3FK03_9AGAR</name>
<keyword evidence="7" id="KW-1185">Reference proteome</keyword>
<feature type="transmembrane region" description="Helical" evidence="5">
    <location>
        <begin position="148"/>
        <end position="173"/>
    </location>
</feature>
<reference evidence="6 7" key="1">
    <citation type="submission" date="2024-02" db="EMBL/GenBank/DDBJ databases">
        <title>A draft genome for the cacao thread blight pathogen Marasmius crinis-equi.</title>
        <authorList>
            <person name="Cohen S.P."/>
            <person name="Baruah I.K."/>
            <person name="Amoako-Attah I."/>
            <person name="Bukari Y."/>
            <person name="Meinhardt L.W."/>
            <person name="Bailey B.A."/>
        </authorList>
    </citation>
    <scope>NUCLEOTIDE SEQUENCE [LARGE SCALE GENOMIC DNA]</scope>
    <source>
        <strain evidence="6 7">GH-76</strain>
    </source>
</reference>
<keyword evidence="4 5" id="KW-0472">Membrane</keyword>
<feature type="transmembrane region" description="Helical" evidence="5">
    <location>
        <begin position="274"/>
        <end position="294"/>
    </location>
</feature>
<dbReference type="InterPro" id="IPR018499">
    <property type="entry name" value="Tetraspanin/Peripherin"/>
</dbReference>
<gene>
    <name evidence="6" type="ORF">V5O48_006251</name>
</gene>
<dbReference type="EMBL" id="JBAHYK010000280">
    <property type="protein sequence ID" value="KAL0575717.1"/>
    <property type="molecule type" value="Genomic_DNA"/>
</dbReference>
<proteinExistence type="predicted"/>
<evidence type="ECO:0008006" key="8">
    <source>
        <dbReference type="Google" id="ProtNLM"/>
    </source>
</evidence>
<accession>A0ABR3FK03</accession>
<comment type="caution">
    <text evidence="6">The sequence shown here is derived from an EMBL/GenBank/DDBJ whole genome shotgun (WGS) entry which is preliminary data.</text>
</comment>
<dbReference type="Proteomes" id="UP001465976">
    <property type="component" value="Unassembled WGS sequence"/>
</dbReference>
<protein>
    <recommendedName>
        <fullName evidence="8">Tetraspanin Tsp2 family</fullName>
    </recommendedName>
</protein>
<keyword evidence="3 5" id="KW-1133">Transmembrane helix</keyword>
<sequence length="359" mass="39867">MSTYQGLPVLGRFFSDSNASSRSSLRGFARTPSHISLSVNYLPAKFSDALVSRRGPVKRVAKRGGGADAFKPGEARMPVAGDEDYDGVSTGVFGGKNSRPMSWNKFKWILFCTNTVLALWSITALVFCLLTWFNAFTEADIIRVGDRVELIFSTVAASIGIITSLIGYAGILLNNRSFLAVYTFMTWVTFASLVVPGYIAYRRRSFNLEGKLNLEWSRHLGTEGRLRIQHHLGCCGYFSPYVEATVSQTCYPRSVLPGCKLKYLNFQRMTLKKWYTIAFAIVPTQLAVMIAGLLCSNHVTYRFGKGMMPEAYRLNLGSMAVIMDNYASELTEQYGAEVASETLARSRSNLLNSSNESTH</sequence>
<feature type="transmembrane region" description="Helical" evidence="5">
    <location>
        <begin position="179"/>
        <end position="201"/>
    </location>
</feature>
<comment type="subcellular location">
    <subcellularLocation>
        <location evidence="1">Membrane</location>
        <topology evidence="1">Multi-pass membrane protein</topology>
    </subcellularLocation>
</comment>